<organism evidence="2 3">
    <name type="scientific">Ligilactobacillus equi DPC 6820</name>
    <dbReference type="NCBI Taxonomy" id="1392007"/>
    <lineage>
        <taxon>Bacteria</taxon>
        <taxon>Bacillati</taxon>
        <taxon>Bacillota</taxon>
        <taxon>Bacilli</taxon>
        <taxon>Lactobacillales</taxon>
        <taxon>Lactobacillaceae</taxon>
        <taxon>Ligilactobacillus</taxon>
    </lineage>
</organism>
<keyword evidence="1" id="KW-1133">Transmembrane helix</keyword>
<keyword evidence="3" id="KW-1185">Reference proteome</keyword>
<keyword evidence="1" id="KW-0472">Membrane</keyword>
<protein>
    <submittedName>
        <fullName evidence="2">IclR family transcriptional regulator</fullName>
    </submittedName>
</protein>
<feature type="transmembrane region" description="Helical" evidence="1">
    <location>
        <begin position="44"/>
        <end position="62"/>
    </location>
</feature>
<evidence type="ECO:0000313" key="3">
    <source>
        <dbReference type="Proteomes" id="UP000018559"/>
    </source>
</evidence>
<keyword evidence="1" id="KW-0812">Transmembrane</keyword>
<sequence>MKRGSMPGQREEGNKMEKLSLTLTFTALVFTFLGAGLIEQNTSAGGWCAAMGVISLVGIFVLDEKTQR</sequence>
<evidence type="ECO:0000256" key="1">
    <source>
        <dbReference type="SAM" id="Phobius"/>
    </source>
</evidence>
<proteinExistence type="predicted"/>
<evidence type="ECO:0000313" key="2">
    <source>
        <dbReference type="EMBL" id="ETA74068.1"/>
    </source>
</evidence>
<dbReference type="AlphaFoldDB" id="V7HXX5"/>
<accession>V7HXX5</accession>
<gene>
    <name evidence="2" type="ORF">LEQ_1528c</name>
</gene>
<dbReference type="EMBL" id="AWWH01000130">
    <property type="protein sequence ID" value="ETA74068.1"/>
    <property type="molecule type" value="Genomic_DNA"/>
</dbReference>
<name>V7HXX5_9LACO</name>
<feature type="transmembrane region" description="Helical" evidence="1">
    <location>
        <begin position="21"/>
        <end position="38"/>
    </location>
</feature>
<dbReference type="Proteomes" id="UP000018559">
    <property type="component" value="Unassembled WGS sequence"/>
</dbReference>
<reference evidence="2 3" key="1">
    <citation type="journal article" date="2014" name="Genome Announc.">
        <title>The Genome of the Predominant Equine Lactobacillus Species, Lactobacillus equi, Is Reflective of Its Lifestyle Adaptations to an Herbivorous Host.</title>
        <authorList>
            <person name="O'Donnell M.M."/>
            <person name="Harris H.M."/>
            <person name="O'Toole P.W."/>
            <person name="Ross R.P."/>
        </authorList>
    </citation>
    <scope>NUCLEOTIDE SEQUENCE [LARGE SCALE GENOMIC DNA]</scope>
    <source>
        <strain evidence="2 3">DPC 6820</strain>
    </source>
</reference>
<dbReference type="PATRIC" id="fig|1392007.3.peg.1125"/>
<comment type="caution">
    <text evidence="2">The sequence shown here is derived from an EMBL/GenBank/DDBJ whole genome shotgun (WGS) entry which is preliminary data.</text>
</comment>